<name>A0A1H7VFQ5_STRJI</name>
<dbReference type="CDD" id="cd16282">
    <property type="entry name" value="metallo-hydrolase-like_MBL-fold"/>
    <property type="match status" value="1"/>
</dbReference>
<dbReference type="PANTHER" id="PTHR42951">
    <property type="entry name" value="METALLO-BETA-LACTAMASE DOMAIN-CONTAINING"/>
    <property type="match status" value="1"/>
</dbReference>
<evidence type="ECO:0000313" key="3">
    <source>
        <dbReference type="Proteomes" id="UP000183015"/>
    </source>
</evidence>
<dbReference type="OrthoDB" id="2273115at2"/>
<dbReference type="EMBL" id="FOAZ01000018">
    <property type="protein sequence ID" value="SEM08076.1"/>
    <property type="molecule type" value="Genomic_DNA"/>
</dbReference>
<evidence type="ECO:0000259" key="1">
    <source>
        <dbReference type="SMART" id="SM00849"/>
    </source>
</evidence>
<dbReference type="InterPro" id="IPR001279">
    <property type="entry name" value="Metallo-B-lactamas"/>
</dbReference>
<dbReference type="InterPro" id="IPR050855">
    <property type="entry name" value="NDM-1-like"/>
</dbReference>
<evidence type="ECO:0000313" key="2">
    <source>
        <dbReference type="EMBL" id="SEM08076.1"/>
    </source>
</evidence>
<dbReference type="eggNOG" id="COG0491">
    <property type="taxonomic scope" value="Bacteria"/>
</dbReference>
<organism evidence="2 3">
    <name type="scientific">Streptacidiphilus jiangxiensis</name>
    <dbReference type="NCBI Taxonomy" id="235985"/>
    <lineage>
        <taxon>Bacteria</taxon>
        <taxon>Bacillati</taxon>
        <taxon>Actinomycetota</taxon>
        <taxon>Actinomycetes</taxon>
        <taxon>Kitasatosporales</taxon>
        <taxon>Streptomycetaceae</taxon>
        <taxon>Streptacidiphilus</taxon>
    </lineage>
</organism>
<dbReference type="STRING" id="235985.SAMN05414137_11812"/>
<keyword evidence="3" id="KW-1185">Reference proteome</keyword>
<dbReference type="Gene3D" id="3.60.15.10">
    <property type="entry name" value="Ribonuclease Z/Hydroxyacylglutathione hydrolase-like"/>
    <property type="match status" value="1"/>
</dbReference>
<dbReference type="AlphaFoldDB" id="A0A1H7VFQ5"/>
<dbReference type="RefSeq" id="WP_042445951.1">
    <property type="nucleotide sequence ID" value="NZ_BBPN01000010.1"/>
</dbReference>
<dbReference type="SUPFAM" id="SSF56281">
    <property type="entry name" value="Metallo-hydrolase/oxidoreductase"/>
    <property type="match status" value="1"/>
</dbReference>
<feature type="domain" description="Metallo-beta-lactamase" evidence="1">
    <location>
        <begin position="27"/>
        <end position="227"/>
    </location>
</feature>
<dbReference type="PANTHER" id="PTHR42951:SF4">
    <property type="entry name" value="ACYL-COENZYME A THIOESTERASE MBLAC2"/>
    <property type="match status" value="1"/>
</dbReference>
<gene>
    <name evidence="2" type="ORF">SAMN05414137_11812</name>
</gene>
<dbReference type="Pfam" id="PF00753">
    <property type="entry name" value="Lactamase_B"/>
    <property type="match status" value="1"/>
</dbReference>
<reference evidence="3" key="1">
    <citation type="submission" date="2016-10" db="EMBL/GenBank/DDBJ databases">
        <authorList>
            <person name="Varghese N."/>
        </authorList>
    </citation>
    <scope>NUCLEOTIDE SEQUENCE [LARGE SCALE GENOMIC DNA]</scope>
    <source>
        <strain evidence="3">DSM 45096 / BCRC 16803 / CGMCC 4.1857 / CIP 109030 / JCM 12277 / KCTC 19219 / NBRC 100920 / 33214</strain>
    </source>
</reference>
<sequence length="288" mass="31346">MTGTNDARTGWVEVADRVFQRRYDPCDVTVTAVAGAEGLMVVDTRCSLAEARELRAHLREISAAPVRWVVNTHIHWDHVWGNAEFAAPRQTPPAQFWGSAEMVAAMRGASSNPEVAQFKEFLASQSEEWQAKLAELEEYVPENAVHGAHDLDLGGGRTVRMRQVGRGHTDGDLVLHVPDADVLLMGDLLEVSGDPAFGSDSFPLDWAPTLDAALALAGPDTRFVPGHGETTDASFVRTQRDAIAAVAEQCRALHAAGVAVDDALKAGEWPYERERLDEAVKRAYLQLG</sequence>
<protein>
    <submittedName>
        <fullName evidence="2">Glyoxylase, beta-lactamase superfamily II</fullName>
    </submittedName>
</protein>
<dbReference type="InterPro" id="IPR036866">
    <property type="entry name" value="RibonucZ/Hydroxyglut_hydro"/>
</dbReference>
<accession>A0A1H7VFQ5</accession>
<dbReference type="SMART" id="SM00849">
    <property type="entry name" value="Lactamase_B"/>
    <property type="match status" value="1"/>
</dbReference>
<dbReference type="Proteomes" id="UP000183015">
    <property type="component" value="Unassembled WGS sequence"/>
</dbReference>
<proteinExistence type="predicted"/>